<comment type="caution">
    <text evidence="1">The sequence shown here is derived from an EMBL/GenBank/DDBJ whole genome shotgun (WGS) entry which is preliminary data.</text>
</comment>
<protein>
    <submittedName>
        <fullName evidence="1">Uncharacterized protein</fullName>
    </submittedName>
</protein>
<proteinExistence type="predicted"/>
<gene>
    <name evidence="1" type="ORF">KP509_08G022800</name>
</gene>
<dbReference type="Proteomes" id="UP000825935">
    <property type="component" value="Chromosome 8"/>
</dbReference>
<name>A0A8T2UCI8_CERRI</name>
<accession>A0A8T2UCI8</accession>
<keyword evidence="2" id="KW-1185">Reference proteome</keyword>
<evidence type="ECO:0000313" key="1">
    <source>
        <dbReference type="EMBL" id="KAH7430974.1"/>
    </source>
</evidence>
<dbReference type="EMBL" id="CM035413">
    <property type="protein sequence ID" value="KAH7430974.1"/>
    <property type="molecule type" value="Genomic_DNA"/>
</dbReference>
<sequence length="154" mass="16805">MDSTYHTIESLEKRSICCSGSTASTATYQRSFDLRSIIKEKLSDVQRKSLDLAVHSESDFVFTGKGTIQICALTMQCDGTLCKIEETSTATALSGSEMVVDRTNESPVANEERRGYAMMLQPMKTVVVGDASETLSTKGRLDTFHLGAKGFADE</sequence>
<dbReference type="AlphaFoldDB" id="A0A8T2UCI8"/>
<organism evidence="1 2">
    <name type="scientific">Ceratopteris richardii</name>
    <name type="common">Triangle waterfern</name>
    <dbReference type="NCBI Taxonomy" id="49495"/>
    <lineage>
        <taxon>Eukaryota</taxon>
        <taxon>Viridiplantae</taxon>
        <taxon>Streptophyta</taxon>
        <taxon>Embryophyta</taxon>
        <taxon>Tracheophyta</taxon>
        <taxon>Polypodiopsida</taxon>
        <taxon>Polypodiidae</taxon>
        <taxon>Polypodiales</taxon>
        <taxon>Pteridineae</taxon>
        <taxon>Pteridaceae</taxon>
        <taxon>Parkerioideae</taxon>
        <taxon>Ceratopteris</taxon>
    </lineage>
</organism>
<reference evidence="1" key="1">
    <citation type="submission" date="2021-08" db="EMBL/GenBank/DDBJ databases">
        <title>WGS assembly of Ceratopteris richardii.</title>
        <authorList>
            <person name="Marchant D.B."/>
            <person name="Chen G."/>
            <person name="Jenkins J."/>
            <person name="Shu S."/>
            <person name="Leebens-Mack J."/>
            <person name="Grimwood J."/>
            <person name="Schmutz J."/>
            <person name="Soltis P."/>
            <person name="Soltis D."/>
            <person name="Chen Z.-H."/>
        </authorList>
    </citation>
    <scope>NUCLEOTIDE SEQUENCE</scope>
    <source>
        <strain evidence="1">Whitten #5841</strain>
        <tissue evidence="1">Leaf</tissue>
    </source>
</reference>
<evidence type="ECO:0000313" key="2">
    <source>
        <dbReference type="Proteomes" id="UP000825935"/>
    </source>
</evidence>